<evidence type="ECO:0000256" key="1">
    <source>
        <dbReference type="SAM" id="Coils"/>
    </source>
</evidence>
<proteinExistence type="predicted"/>
<keyword evidence="1" id="KW-0175">Coiled coil</keyword>
<gene>
    <name evidence="2" type="ORF">JZX89_17435</name>
</gene>
<protein>
    <submittedName>
        <fullName evidence="2">Uncharacterized protein</fullName>
    </submittedName>
</protein>
<dbReference type="RefSeq" id="WP_207134853.1">
    <property type="nucleotide sequence ID" value="NZ_JAFLNA010000009.1"/>
</dbReference>
<dbReference type="Proteomes" id="UP000664699">
    <property type="component" value="Unassembled WGS sequence"/>
</dbReference>
<dbReference type="EMBL" id="JAFLNA010000009">
    <property type="protein sequence ID" value="MBO0132520.1"/>
    <property type="molecule type" value="Genomic_DNA"/>
</dbReference>
<evidence type="ECO:0000313" key="2">
    <source>
        <dbReference type="EMBL" id="MBO0132520.1"/>
    </source>
</evidence>
<comment type="caution">
    <text evidence="2">The sequence shown here is derived from an EMBL/GenBank/DDBJ whole genome shotgun (WGS) entry which is preliminary data.</text>
</comment>
<organism evidence="2 3">
    <name type="scientific">Agrobacterium burrii</name>
    <dbReference type="NCBI Taxonomy" id="2815339"/>
    <lineage>
        <taxon>Bacteria</taxon>
        <taxon>Pseudomonadati</taxon>
        <taxon>Pseudomonadota</taxon>
        <taxon>Alphaproteobacteria</taxon>
        <taxon>Hyphomicrobiales</taxon>
        <taxon>Rhizobiaceae</taxon>
        <taxon>Rhizobium/Agrobacterium group</taxon>
        <taxon>Agrobacterium</taxon>
        <taxon>Agrobacterium tumefaciens complex</taxon>
    </lineage>
</organism>
<accession>A0ABS3EKK3</accession>
<reference evidence="2 3" key="1">
    <citation type="submission" date="2021-03" db="EMBL/GenBank/DDBJ databases">
        <title>Whole genome sequence of Agrobacterium sp. strain Rnr.</title>
        <authorList>
            <person name="Mafakheri H."/>
            <person name="Taghavi S.M."/>
            <person name="Nemanja K."/>
            <person name="Osdaghi E."/>
        </authorList>
    </citation>
    <scope>NUCLEOTIDE SEQUENCE [LARGE SCALE GENOMIC DNA]</scope>
    <source>
        <strain evidence="2 3">Rnr</strain>
    </source>
</reference>
<name>A0ABS3EKK3_9HYPH</name>
<feature type="coiled-coil region" evidence="1">
    <location>
        <begin position="57"/>
        <end position="87"/>
    </location>
</feature>
<keyword evidence="3" id="KW-1185">Reference proteome</keyword>
<evidence type="ECO:0000313" key="3">
    <source>
        <dbReference type="Proteomes" id="UP000664699"/>
    </source>
</evidence>
<sequence length="128" mass="14238">MENQNDRFVTIATGYGLAETAVTCSFLNAYGIRTIVVPAQAASIFWHYTFAFGGMRIRVAERQSSDAELLLDSVEEAEQNTADAAQKLHWRKIAAVLVFFFFSVPPPAKGLFRHRVHPSQGYLTRASA</sequence>